<feature type="compositionally biased region" description="Basic and acidic residues" evidence="1">
    <location>
        <begin position="1"/>
        <end position="10"/>
    </location>
</feature>
<dbReference type="KEGG" id="cnk:EG343_04600"/>
<name>A0AAD0YVX1_CHRNA</name>
<feature type="region of interest" description="Disordered" evidence="1">
    <location>
        <begin position="1"/>
        <end position="26"/>
    </location>
</feature>
<evidence type="ECO:0000256" key="1">
    <source>
        <dbReference type="SAM" id="MobiDB-lite"/>
    </source>
</evidence>
<sequence>MDTNRFKASHDFSNLQKNLNNNPGYSVESYSQQVKDYIHDMKSKNQEATKQGFMTHAQKSVKEVWEEIQEIASEAWEKNKKHSDEKNNI</sequence>
<accession>A0AAD0YVX1</accession>
<evidence type="ECO:0000313" key="2">
    <source>
        <dbReference type="EMBL" id="AZA93796.1"/>
    </source>
</evidence>
<evidence type="ECO:0000313" key="3">
    <source>
        <dbReference type="Proteomes" id="UP000278288"/>
    </source>
</evidence>
<dbReference type="RefSeq" id="WP_123856416.1">
    <property type="nucleotide sequence ID" value="NZ_CP033923.1"/>
</dbReference>
<dbReference type="AlphaFoldDB" id="A0AAD0YVX1"/>
<keyword evidence="3" id="KW-1185">Reference proteome</keyword>
<protein>
    <submittedName>
        <fullName evidence="2">Prevent-host-death protein</fullName>
    </submittedName>
</protein>
<organism evidence="2 3">
    <name type="scientific">Chryseobacterium nakagawai</name>
    <dbReference type="NCBI Taxonomy" id="1241982"/>
    <lineage>
        <taxon>Bacteria</taxon>
        <taxon>Pseudomonadati</taxon>
        <taxon>Bacteroidota</taxon>
        <taxon>Flavobacteriia</taxon>
        <taxon>Flavobacteriales</taxon>
        <taxon>Weeksellaceae</taxon>
        <taxon>Chryseobacterium group</taxon>
        <taxon>Chryseobacterium</taxon>
    </lineage>
</organism>
<dbReference type="EMBL" id="CP033923">
    <property type="protein sequence ID" value="AZA93796.1"/>
    <property type="molecule type" value="Genomic_DNA"/>
</dbReference>
<dbReference type="Proteomes" id="UP000278288">
    <property type="component" value="Chromosome"/>
</dbReference>
<reference evidence="2 3" key="1">
    <citation type="submission" date="2018-11" db="EMBL/GenBank/DDBJ databases">
        <title>Proposal to divide the Flavobacteriaceae and reorganize its genera based on Amino Acid Identity values calculated from whole genome sequences.</title>
        <authorList>
            <person name="Nicholson A.C."/>
            <person name="Gulvik C.A."/>
            <person name="Whitney A.M."/>
            <person name="Humrighouse B.W."/>
            <person name="Bell M."/>
            <person name="Holmes B."/>
            <person name="Steigerwalt A.G."/>
            <person name="Villarma A."/>
            <person name="Sheth M."/>
            <person name="Batra D."/>
            <person name="Pryor J."/>
            <person name="Bernardet J.-F."/>
            <person name="Hugo C."/>
            <person name="Kampfer P."/>
            <person name="Newman J."/>
            <person name="McQuiston J.R."/>
        </authorList>
    </citation>
    <scope>NUCLEOTIDE SEQUENCE [LARGE SCALE GENOMIC DNA]</scope>
    <source>
        <strain evidence="2 3">G0041</strain>
    </source>
</reference>
<proteinExistence type="predicted"/>
<gene>
    <name evidence="2" type="ORF">EG343_04600</name>
</gene>
<feature type="compositionally biased region" description="Polar residues" evidence="1">
    <location>
        <begin position="11"/>
        <end position="26"/>
    </location>
</feature>